<organism evidence="1 2">
    <name type="scientific">Halteria grandinella</name>
    <dbReference type="NCBI Taxonomy" id="5974"/>
    <lineage>
        <taxon>Eukaryota</taxon>
        <taxon>Sar</taxon>
        <taxon>Alveolata</taxon>
        <taxon>Ciliophora</taxon>
        <taxon>Intramacronucleata</taxon>
        <taxon>Spirotrichea</taxon>
        <taxon>Stichotrichia</taxon>
        <taxon>Sporadotrichida</taxon>
        <taxon>Halteriidae</taxon>
        <taxon>Halteria</taxon>
    </lineage>
</organism>
<dbReference type="Proteomes" id="UP000785679">
    <property type="component" value="Unassembled WGS sequence"/>
</dbReference>
<dbReference type="AlphaFoldDB" id="A0A8J8P4S5"/>
<reference evidence="1" key="1">
    <citation type="submission" date="2019-06" db="EMBL/GenBank/DDBJ databases">
        <authorList>
            <person name="Zheng W."/>
        </authorList>
    </citation>
    <scope>NUCLEOTIDE SEQUENCE</scope>
    <source>
        <strain evidence="1">QDHG01</strain>
    </source>
</reference>
<comment type="caution">
    <text evidence="1">The sequence shown here is derived from an EMBL/GenBank/DDBJ whole genome shotgun (WGS) entry which is preliminary data.</text>
</comment>
<name>A0A8J8P4S5_HALGN</name>
<accession>A0A8J8P4S5</accession>
<protein>
    <submittedName>
        <fullName evidence="1">Uncharacterized protein</fullName>
    </submittedName>
</protein>
<keyword evidence="2" id="KW-1185">Reference proteome</keyword>
<evidence type="ECO:0000313" key="1">
    <source>
        <dbReference type="EMBL" id="TNV85994.1"/>
    </source>
</evidence>
<sequence length="79" mass="9598">MRERVQPLLIINDENIETQHNSNKNHQSYCDACVNQWEIFLFARELQQFVILRYNLQTRLSKSLFLVLMKLKYFLHSLI</sequence>
<proteinExistence type="predicted"/>
<evidence type="ECO:0000313" key="2">
    <source>
        <dbReference type="Proteomes" id="UP000785679"/>
    </source>
</evidence>
<gene>
    <name evidence="1" type="ORF">FGO68_gene6893</name>
</gene>
<dbReference type="EMBL" id="RRYP01001410">
    <property type="protein sequence ID" value="TNV85994.1"/>
    <property type="molecule type" value="Genomic_DNA"/>
</dbReference>